<organism evidence="3 4">
    <name type="scientific">Hirschia litorea</name>
    <dbReference type="NCBI Taxonomy" id="1199156"/>
    <lineage>
        <taxon>Bacteria</taxon>
        <taxon>Pseudomonadati</taxon>
        <taxon>Pseudomonadota</taxon>
        <taxon>Alphaproteobacteria</taxon>
        <taxon>Hyphomonadales</taxon>
        <taxon>Hyphomonadaceae</taxon>
        <taxon>Hirschia</taxon>
    </lineage>
</organism>
<dbReference type="RefSeq" id="WP_382165072.1">
    <property type="nucleotide sequence ID" value="NZ_JBHTBR010000002.1"/>
</dbReference>
<dbReference type="Proteomes" id="UP001596492">
    <property type="component" value="Unassembled WGS sequence"/>
</dbReference>
<gene>
    <name evidence="3" type="ORF">ACFQS8_01590</name>
</gene>
<sequence>MKLKFIVGIAAALGLSACATTTDTSRAHGNMTGEEIVQYRDKNPYPVNPVNLRRTTMVVKDMEAALALYRDALGMQVVYDQELSSEGLSTRHKADGKNRSRLVLMQTNSGQMGMVGLWQFLDQTEKDLAEPDPADFTPGEIVLLFHAENLKETFAKASKVAGVKVLGEPHERRYPSPAGDIVVMVSMLVDMNGHTIELNQKLHDPRDAK</sequence>
<feature type="signal peptide" evidence="1">
    <location>
        <begin position="1"/>
        <end position="19"/>
    </location>
</feature>
<accession>A0ABW2IH84</accession>
<dbReference type="Gene3D" id="3.10.180.10">
    <property type="entry name" value="2,3-Dihydroxybiphenyl 1,2-Dioxygenase, domain 1"/>
    <property type="match status" value="1"/>
</dbReference>
<proteinExistence type="predicted"/>
<comment type="caution">
    <text evidence="3">The sequence shown here is derived from an EMBL/GenBank/DDBJ whole genome shotgun (WGS) entry which is preliminary data.</text>
</comment>
<evidence type="ECO:0000256" key="1">
    <source>
        <dbReference type="SAM" id="SignalP"/>
    </source>
</evidence>
<evidence type="ECO:0000259" key="2">
    <source>
        <dbReference type="Pfam" id="PF00903"/>
    </source>
</evidence>
<evidence type="ECO:0000313" key="4">
    <source>
        <dbReference type="Proteomes" id="UP001596492"/>
    </source>
</evidence>
<keyword evidence="1" id="KW-0732">Signal</keyword>
<name>A0ABW2IH84_9PROT</name>
<reference evidence="4" key="1">
    <citation type="journal article" date="2019" name="Int. J. Syst. Evol. Microbiol.">
        <title>The Global Catalogue of Microorganisms (GCM) 10K type strain sequencing project: providing services to taxonomists for standard genome sequencing and annotation.</title>
        <authorList>
            <consortium name="The Broad Institute Genomics Platform"/>
            <consortium name="The Broad Institute Genome Sequencing Center for Infectious Disease"/>
            <person name="Wu L."/>
            <person name="Ma J."/>
        </authorList>
    </citation>
    <scope>NUCLEOTIDE SEQUENCE [LARGE SCALE GENOMIC DNA]</scope>
    <source>
        <strain evidence="4">CCUG 51308</strain>
    </source>
</reference>
<dbReference type="PROSITE" id="PS51257">
    <property type="entry name" value="PROKAR_LIPOPROTEIN"/>
    <property type="match status" value="1"/>
</dbReference>
<evidence type="ECO:0000313" key="3">
    <source>
        <dbReference type="EMBL" id="MFC7290296.1"/>
    </source>
</evidence>
<protein>
    <submittedName>
        <fullName evidence="3">VOC family protein</fullName>
    </submittedName>
</protein>
<dbReference type="Pfam" id="PF00903">
    <property type="entry name" value="Glyoxalase"/>
    <property type="match status" value="1"/>
</dbReference>
<dbReference type="InterPro" id="IPR004360">
    <property type="entry name" value="Glyas_Fos-R_dOase_dom"/>
</dbReference>
<feature type="domain" description="Glyoxalase/fosfomycin resistance/dioxygenase" evidence="2">
    <location>
        <begin position="54"/>
        <end position="172"/>
    </location>
</feature>
<dbReference type="SUPFAM" id="SSF54593">
    <property type="entry name" value="Glyoxalase/Bleomycin resistance protein/Dihydroxybiphenyl dioxygenase"/>
    <property type="match status" value="1"/>
</dbReference>
<keyword evidence="4" id="KW-1185">Reference proteome</keyword>
<dbReference type="EMBL" id="JBHTBR010000002">
    <property type="protein sequence ID" value="MFC7290296.1"/>
    <property type="molecule type" value="Genomic_DNA"/>
</dbReference>
<feature type="chain" id="PRO_5045260650" evidence="1">
    <location>
        <begin position="20"/>
        <end position="209"/>
    </location>
</feature>
<dbReference type="InterPro" id="IPR029068">
    <property type="entry name" value="Glyas_Bleomycin-R_OHBP_Dase"/>
</dbReference>